<evidence type="ECO:0000313" key="2">
    <source>
        <dbReference type="EMBL" id="MPL87677.1"/>
    </source>
</evidence>
<organism evidence="2">
    <name type="scientific">bioreactor metagenome</name>
    <dbReference type="NCBI Taxonomy" id="1076179"/>
    <lineage>
        <taxon>unclassified sequences</taxon>
        <taxon>metagenomes</taxon>
        <taxon>ecological metagenomes</taxon>
    </lineage>
</organism>
<evidence type="ECO:0000256" key="1">
    <source>
        <dbReference type="SAM" id="MobiDB-lite"/>
    </source>
</evidence>
<comment type="caution">
    <text evidence="2">The sequence shown here is derived from an EMBL/GenBank/DDBJ whole genome shotgun (WGS) entry which is preliminary data.</text>
</comment>
<gene>
    <name evidence="2" type="ORF">SDC9_33682</name>
</gene>
<proteinExistence type="predicted"/>
<reference evidence="2" key="1">
    <citation type="submission" date="2019-08" db="EMBL/GenBank/DDBJ databases">
        <authorList>
            <person name="Kucharzyk K."/>
            <person name="Murdoch R.W."/>
            <person name="Higgins S."/>
            <person name="Loffler F."/>
        </authorList>
    </citation>
    <scope>NUCLEOTIDE SEQUENCE</scope>
</reference>
<protein>
    <submittedName>
        <fullName evidence="2">Uncharacterized protein</fullName>
    </submittedName>
</protein>
<accession>A0A644V8Y6</accession>
<dbReference type="EMBL" id="VSSQ01000243">
    <property type="protein sequence ID" value="MPL87677.1"/>
    <property type="molecule type" value="Genomic_DNA"/>
</dbReference>
<feature type="compositionally biased region" description="Basic and acidic residues" evidence="1">
    <location>
        <begin position="86"/>
        <end position="113"/>
    </location>
</feature>
<feature type="compositionally biased region" description="Low complexity" evidence="1">
    <location>
        <begin position="136"/>
        <end position="173"/>
    </location>
</feature>
<name>A0A644V8Y6_9ZZZZ</name>
<feature type="region of interest" description="Disordered" evidence="1">
    <location>
        <begin position="83"/>
        <end position="187"/>
    </location>
</feature>
<sequence>MGVSSVDSNLMSRNFVSVSSGESKYVKAARVGAQVEQSTSMNRQQAILEAGMAACAAAKTPAQVALEAKKAARQMRFAMQASVAEESERNLKEIKKHIEEKAKEATENKDSATGKDAVAPDSPLDQKSPAVPVPSAPATEATPEEVPQASLPAAQVQPAQVAVVVGDSSGASVEPKAAVNPSVNVYV</sequence>
<dbReference type="AlphaFoldDB" id="A0A644V8Y6"/>